<dbReference type="Proteomes" id="UP001165060">
    <property type="component" value="Unassembled WGS sequence"/>
</dbReference>
<evidence type="ECO:0000313" key="2">
    <source>
        <dbReference type="EMBL" id="GMI19133.1"/>
    </source>
</evidence>
<dbReference type="Pfam" id="PF13621">
    <property type="entry name" value="Cupin_8"/>
    <property type="match status" value="1"/>
</dbReference>
<dbReference type="SUPFAM" id="SSF56784">
    <property type="entry name" value="HAD-like"/>
    <property type="match status" value="1"/>
</dbReference>
<feature type="domain" description="JmjC" evidence="1">
    <location>
        <begin position="372"/>
        <end position="526"/>
    </location>
</feature>
<dbReference type="PROSITE" id="PS51184">
    <property type="entry name" value="JMJC"/>
    <property type="match status" value="1"/>
</dbReference>
<dbReference type="PANTHER" id="PTHR12480">
    <property type="entry name" value="ARGININE DEMETHYLASE AND LYSYL-HYDROXYLASE JMJD"/>
    <property type="match status" value="1"/>
</dbReference>
<evidence type="ECO:0000259" key="1">
    <source>
        <dbReference type="PROSITE" id="PS51184"/>
    </source>
</evidence>
<dbReference type="InterPro" id="IPR023198">
    <property type="entry name" value="PGP-like_dom2"/>
</dbReference>
<accession>A0ABQ6M447</accession>
<dbReference type="SUPFAM" id="SSF51197">
    <property type="entry name" value="Clavaminate synthase-like"/>
    <property type="match status" value="1"/>
</dbReference>
<evidence type="ECO:0000313" key="3">
    <source>
        <dbReference type="Proteomes" id="UP001165060"/>
    </source>
</evidence>
<dbReference type="SFLD" id="SFLDS00003">
    <property type="entry name" value="Haloacid_Dehalogenase"/>
    <property type="match status" value="1"/>
</dbReference>
<gene>
    <name evidence="2" type="ORF">TeGR_g9723</name>
</gene>
<dbReference type="InterPro" id="IPR006439">
    <property type="entry name" value="HAD-SF_hydro_IA"/>
</dbReference>
<organism evidence="2 3">
    <name type="scientific">Tetraparma gracilis</name>
    <dbReference type="NCBI Taxonomy" id="2962635"/>
    <lineage>
        <taxon>Eukaryota</taxon>
        <taxon>Sar</taxon>
        <taxon>Stramenopiles</taxon>
        <taxon>Ochrophyta</taxon>
        <taxon>Bolidophyceae</taxon>
        <taxon>Parmales</taxon>
        <taxon>Triparmaceae</taxon>
        <taxon>Tetraparma</taxon>
    </lineage>
</organism>
<dbReference type="SFLD" id="SFLDG01129">
    <property type="entry name" value="C1.5:_HAD__Beta-PGM__Phosphata"/>
    <property type="match status" value="1"/>
</dbReference>
<dbReference type="Gene3D" id="2.60.120.650">
    <property type="entry name" value="Cupin"/>
    <property type="match status" value="1"/>
</dbReference>
<dbReference type="Pfam" id="PF00702">
    <property type="entry name" value="Hydrolase"/>
    <property type="match status" value="1"/>
</dbReference>
<dbReference type="InterPro" id="IPR041667">
    <property type="entry name" value="Cupin_8"/>
</dbReference>
<dbReference type="InterPro" id="IPR023214">
    <property type="entry name" value="HAD_sf"/>
</dbReference>
<dbReference type="Gene3D" id="1.10.150.240">
    <property type="entry name" value="Putative phosphatase, domain 2"/>
    <property type="match status" value="1"/>
</dbReference>
<reference evidence="2 3" key="1">
    <citation type="journal article" date="2023" name="Commun. Biol.">
        <title>Genome analysis of Parmales, the sister group of diatoms, reveals the evolutionary specialization of diatoms from phago-mixotrophs to photoautotrophs.</title>
        <authorList>
            <person name="Ban H."/>
            <person name="Sato S."/>
            <person name="Yoshikawa S."/>
            <person name="Yamada K."/>
            <person name="Nakamura Y."/>
            <person name="Ichinomiya M."/>
            <person name="Sato N."/>
            <person name="Blanc-Mathieu R."/>
            <person name="Endo H."/>
            <person name="Kuwata A."/>
            <person name="Ogata H."/>
        </authorList>
    </citation>
    <scope>NUCLEOTIDE SEQUENCE [LARGE SCALE GENOMIC DNA]</scope>
</reference>
<comment type="caution">
    <text evidence="2">The sequence shown here is derived from an EMBL/GenBank/DDBJ whole genome shotgun (WGS) entry which is preliminary data.</text>
</comment>
<dbReference type="InterPro" id="IPR050910">
    <property type="entry name" value="JMJD6_ArgDemeth/LysHydrox"/>
</dbReference>
<protein>
    <recommendedName>
        <fullName evidence="1">JmjC domain-containing protein</fullName>
    </recommendedName>
</protein>
<dbReference type="Gene3D" id="3.40.50.1000">
    <property type="entry name" value="HAD superfamily/HAD-like"/>
    <property type="match status" value="1"/>
</dbReference>
<dbReference type="NCBIfam" id="TIGR01509">
    <property type="entry name" value="HAD-SF-IA-v3"/>
    <property type="match status" value="1"/>
</dbReference>
<sequence length="644" mass="68669">MPPPARAPARDPARAPARAPVAGVIWDLDGTLLDTESLSDASMLSALSPPPSVLSAIGSALPSALKRATLGLPSAQWAPLVLDFFRPLYPPSRPLSLTAPELAARWEAALGLLLPAAMPMPGALPLAAGFASLGLPQAIATSSSAGAVEEKRRAAPKLFGLMSSVTCGDDPDLEKGKPAPDIFLLAAARLSLPPGSCLAFEDSLAGCRAARAAGCRVVAVPDRALCTAEDLAAFAGCSDALLPSLALFDPAAVGLPPFPPPRPPRELPASWTATTTVDRADASSLSVPDFISRYEKPGRPLVLTGVVPSWPAATSWRLPSLLSRFPDTKFRVSATRDMTLGQFAAYCEEQEALPPSLRDERPLYLFDKDFAAKAPGMAGEFEIPPYFAEDLMAVLPPEARPDHRWLIVGPRHSGSSFHVDPNANFAWNATLQGRKKWVFYPPGCEPARSAGDERQVDLVRWFEDFYDDDPNAHLRQECVSEAGECVYVPRGWWHCVLNLDVSVALTHNVVTSRNLAHALDFLGDTASCAPGEGCRGNVKFNYSGDVPTSVIYPYKDAVIEAAASAGAAESAESPPPPGSPCDCSEKTRALHAAFVRELRAKRPGVLEEALEERARTRRVIVAKRARTEGGGGGEDEGFSFNFVN</sequence>
<dbReference type="SMART" id="SM00558">
    <property type="entry name" value="JmjC"/>
    <property type="match status" value="1"/>
</dbReference>
<keyword evidence="3" id="KW-1185">Reference proteome</keyword>
<name>A0ABQ6M447_9STRA</name>
<dbReference type="InterPro" id="IPR003347">
    <property type="entry name" value="JmjC_dom"/>
</dbReference>
<dbReference type="InterPro" id="IPR036412">
    <property type="entry name" value="HAD-like_sf"/>
</dbReference>
<proteinExistence type="predicted"/>
<dbReference type="EMBL" id="BRYB01001140">
    <property type="protein sequence ID" value="GMI19133.1"/>
    <property type="molecule type" value="Genomic_DNA"/>
</dbReference>